<reference evidence="6" key="1">
    <citation type="submission" date="2024-03" db="EMBL/GenBank/DDBJ databases">
        <title>Complete genome sequence of Mycoplasma gypis type strain B1/T1.</title>
        <authorList>
            <person name="Spergser J."/>
        </authorList>
    </citation>
    <scope>NUCLEOTIDE SEQUENCE [LARGE SCALE GENOMIC DNA]</scope>
    <source>
        <strain evidence="6">B1/T1</strain>
    </source>
</reference>
<evidence type="ECO:0000313" key="7">
    <source>
        <dbReference type="Proteomes" id="UP001460679"/>
    </source>
</evidence>
<keyword evidence="4" id="KW-1133">Transmembrane helix</keyword>
<dbReference type="Proteomes" id="UP001460679">
    <property type="component" value="Chromosome"/>
</dbReference>
<evidence type="ECO:0000256" key="3">
    <source>
        <dbReference type="PIRNR" id="PIRNR036492"/>
    </source>
</evidence>
<keyword evidence="2 3" id="KW-0560">Oxidoreductase</keyword>
<dbReference type="Gene3D" id="3.40.309.10">
    <property type="entry name" value="Aldehyde Dehydrogenase, Chain A, domain 2"/>
    <property type="match status" value="1"/>
</dbReference>
<dbReference type="PIRSF" id="PIRSF036492">
    <property type="entry name" value="ALDH"/>
    <property type="match status" value="1"/>
</dbReference>
<feature type="transmembrane region" description="Helical" evidence="4">
    <location>
        <begin position="100"/>
        <end position="118"/>
    </location>
</feature>
<feature type="domain" description="Aldehyde dehydrogenase" evidence="5">
    <location>
        <begin position="21"/>
        <end position="433"/>
    </location>
</feature>
<evidence type="ECO:0000256" key="1">
    <source>
        <dbReference type="ARBA" id="ARBA00009986"/>
    </source>
</evidence>
<organism evidence="6 7">
    <name type="scientific">[Mycoplasma] gypis</name>
    <dbReference type="NCBI Taxonomy" id="92404"/>
    <lineage>
        <taxon>Bacteria</taxon>
        <taxon>Bacillati</taxon>
        <taxon>Mycoplasmatota</taxon>
        <taxon>Mycoplasmoidales</taxon>
        <taxon>Metamycoplasmataceae</taxon>
        <taxon>Metamycoplasma</taxon>
    </lineage>
</organism>
<dbReference type="EMBL" id="CP148066">
    <property type="protein sequence ID" value="WXL28673.1"/>
    <property type="molecule type" value="Genomic_DNA"/>
</dbReference>
<evidence type="ECO:0000256" key="4">
    <source>
        <dbReference type="SAM" id="Phobius"/>
    </source>
</evidence>
<accession>A0ABZ2RPJ1</accession>
<comment type="similarity">
    <text evidence="1 3">Belongs to the aldehyde dehydrogenase family.</text>
</comment>
<dbReference type="InterPro" id="IPR016161">
    <property type="entry name" value="Ald_DH/histidinol_DH"/>
</dbReference>
<dbReference type="Pfam" id="PF00171">
    <property type="entry name" value="Aldedh"/>
    <property type="match status" value="1"/>
</dbReference>
<dbReference type="Gene3D" id="3.40.605.10">
    <property type="entry name" value="Aldehyde Dehydrogenase, Chain A, domain 1"/>
    <property type="match status" value="1"/>
</dbReference>
<evidence type="ECO:0000259" key="5">
    <source>
        <dbReference type="Pfam" id="PF00171"/>
    </source>
</evidence>
<keyword evidence="7" id="KW-1185">Reference proteome</keyword>
<dbReference type="PANTHER" id="PTHR43570">
    <property type="entry name" value="ALDEHYDE DEHYDROGENASE"/>
    <property type="match status" value="1"/>
</dbReference>
<dbReference type="InterPro" id="IPR016163">
    <property type="entry name" value="Ald_DH_C"/>
</dbReference>
<proteinExistence type="inferred from homology"/>
<sequence length="464" mass="53732">MKNTKIQILRDNKNDILQTYEGRKKVLLNLKKYLIENEEKIIEALKKDLNKSNIESYLSEIQITIKEINLLIKRLKWATKNHNVTGSLQYKSQFLVKNQYFWKFIPLGVIFIISPFNYPFNLAFIPLVGAIAAGNKALIKISDKTPNVAKVTDEIINNTLLKDLCLTLTHNASVEEINTEIDSKPDLIFFTGSSRVGKIIDQKAAKLGIQTIMELGSPCPVFVDKNVNIKLAARRIIWAKMYNSGQTCVSPNHFFVHKDIYDKFLDELKKQLSIQFPNIKSNTQFGQIIDEQQLKNIQAFFKNNLNFEIKTQKNNNLAIIPEFLELDINNEKHQNAINYETFCNIFNIFKVNDYKQALEYTTKFNDDALASYVFSNNKNVMNEYIQKTNSGSLTFNDCLIQVSNLKLPFGGIKESGHGRYRYKASYYAFSYIRSFANTKAKHDFSSRFAPYNEKKWKFIKRFVK</sequence>
<keyword evidence="4" id="KW-0812">Transmembrane</keyword>
<dbReference type="InterPro" id="IPR012394">
    <property type="entry name" value="Aldehyde_DH_NAD(P)"/>
</dbReference>
<evidence type="ECO:0000313" key="6">
    <source>
        <dbReference type="EMBL" id="WXL28673.1"/>
    </source>
</evidence>
<protein>
    <recommendedName>
        <fullName evidence="3">Aldehyde dehydrogenase</fullName>
    </recommendedName>
</protein>
<gene>
    <name evidence="6" type="ORF">WG616_01475</name>
</gene>
<name>A0ABZ2RPJ1_9BACT</name>
<keyword evidence="4" id="KW-0472">Membrane</keyword>
<dbReference type="InterPro" id="IPR016162">
    <property type="entry name" value="Ald_DH_N"/>
</dbReference>
<dbReference type="SUPFAM" id="SSF53720">
    <property type="entry name" value="ALDH-like"/>
    <property type="match status" value="1"/>
</dbReference>
<evidence type="ECO:0000256" key="2">
    <source>
        <dbReference type="ARBA" id="ARBA00023002"/>
    </source>
</evidence>
<dbReference type="PANTHER" id="PTHR43570:SF16">
    <property type="entry name" value="ALDEHYDE DEHYDROGENASE TYPE III, ISOFORM Q"/>
    <property type="match status" value="1"/>
</dbReference>
<dbReference type="InterPro" id="IPR015590">
    <property type="entry name" value="Aldehyde_DH_dom"/>
</dbReference>
<dbReference type="RefSeq" id="WP_205498609.1">
    <property type="nucleotide sequence ID" value="NZ_CP148066.1"/>
</dbReference>